<protein>
    <submittedName>
        <fullName evidence="1">Uncharacterized protein</fullName>
    </submittedName>
</protein>
<evidence type="ECO:0000313" key="1">
    <source>
        <dbReference type="EMBL" id="RKN86763.1"/>
    </source>
</evidence>
<sequence>MPYRMYDTKNNLIMSLSYKPNLFDLIRNDDTGMFYNVVDINTERKFCIARRNYEMEQIQG</sequence>
<dbReference type="Proteomes" id="UP000282311">
    <property type="component" value="Unassembled WGS sequence"/>
</dbReference>
<dbReference type="EMBL" id="RBAH01000001">
    <property type="protein sequence ID" value="RKN86763.1"/>
    <property type="molecule type" value="Genomic_DNA"/>
</dbReference>
<organism evidence="1 2">
    <name type="scientific">Paenibacillus ginsengarvi</name>
    <dbReference type="NCBI Taxonomy" id="400777"/>
    <lineage>
        <taxon>Bacteria</taxon>
        <taxon>Bacillati</taxon>
        <taxon>Bacillota</taxon>
        <taxon>Bacilli</taxon>
        <taxon>Bacillales</taxon>
        <taxon>Paenibacillaceae</taxon>
        <taxon>Paenibacillus</taxon>
    </lineage>
</organism>
<reference evidence="1 2" key="1">
    <citation type="journal article" date="2007" name="Int. J. Syst. Evol. Microbiol.">
        <title>Paenibacillus ginsengarvi sp. nov., isolated from soil from ginseng cultivation.</title>
        <authorList>
            <person name="Yoon M.H."/>
            <person name="Ten L.N."/>
            <person name="Im W.T."/>
        </authorList>
    </citation>
    <scope>NUCLEOTIDE SEQUENCE [LARGE SCALE GENOMIC DNA]</scope>
    <source>
        <strain evidence="1 2">KCTC 13059</strain>
    </source>
</reference>
<dbReference type="AlphaFoldDB" id="A0A3B0CMZ0"/>
<evidence type="ECO:0000313" key="2">
    <source>
        <dbReference type="Proteomes" id="UP000282311"/>
    </source>
</evidence>
<gene>
    <name evidence="1" type="ORF">D7M11_02050</name>
</gene>
<comment type="caution">
    <text evidence="1">The sequence shown here is derived from an EMBL/GenBank/DDBJ whole genome shotgun (WGS) entry which is preliminary data.</text>
</comment>
<keyword evidence="2" id="KW-1185">Reference proteome</keyword>
<proteinExistence type="predicted"/>
<accession>A0A3B0CMZ0</accession>
<name>A0A3B0CMZ0_9BACL</name>